<comment type="caution">
    <text evidence="1">The sequence shown here is derived from an EMBL/GenBank/DDBJ whole genome shotgun (WGS) entry which is preliminary data.</text>
</comment>
<name>A0A3M7Q5U9_BRAPC</name>
<dbReference type="AlphaFoldDB" id="A0A3M7Q5U9"/>
<organism evidence="1 2">
    <name type="scientific">Brachionus plicatilis</name>
    <name type="common">Marine rotifer</name>
    <name type="synonym">Brachionus muelleri</name>
    <dbReference type="NCBI Taxonomy" id="10195"/>
    <lineage>
        <taxon>Eukaryota</taxon>
        <taxon>Metazoa</taxon>
        <taxon>Spiralia</taxon>
        <taxon>Gnathifera</taxon>
        <taxon>Rotifera</taxon>
        <taxon>Eurotatoria</taxon>
        <taxon>Monogononta</taxon>
        <taxon>Pseudotrocha</taxon>
        <taxon>Ploima</taxon>
        <taxon>Brachionidae</taxon>
        <taxon>Brachionus</taxon>
    </lineage>
</organism>
<protein>
    <submittedName>
        <fullName evidence="1">Uncharacterized protein</fullName>
    </submittedName>
</protein>
<evidence type="ECO:0000313" key="1">
    <source>
        <dbReference type="EMBL" id="RNA06816.1"/>
    </source>
</evidence>
<proteinExistence type="predicted"/>
<dbReference type="Proteomes" id="UP000276133">
    <property type="component" value="Unassembled WGS sequence"/>
</dbReference>
<reference evidence="1 2" key="1">
    <citation type="journal article" date="2018" name="Sci. Rep.">
        <title>Genomic signatures of local adaptation to the degree of environmental predictability in rotifers.</title>
        <authorList>
            <person name="Franch-Gras L."/>
            <person name="Hahn C."/>
            <person name="Garcia-Roger E.M."/>
            <person name="Carmona M.J."/>
            <person name="Serra M."/>
            <person name="Gomez A."/>
        </authorList>
    </citation>
    <scope>NUCLEOTIDE SEQUENCE [LARGE SCALE GENOMIC DNA]</scope>
    <source>
        <strain evidence="1">HYR1</strain>
    </source>
</reference>
<keyword evidence="2" id="KW-1185">Reference proteome</keyword>
<dbReference type="EMBL" id="REGN01007279">
    <property type="protein sequence ID" value="RNA06816.1"/>
    <property type="molecule type" value="Genomic_DNA"/>
</dbReference>
<evidence type="ECO:0000313" key="2">
    <source>
        <dbReference type="Proteomes" id="UP000276133"/>
    </source>
</evidence>
<gene>
    <name evidence="1" type="ORF">BpHYR1_012190</name>
</gene>
<sequence length="66" mass="7470">MNAKKPEAITNQDQSKNLKLDNQEIELINNFKYLGSMVKSSEADNSVRKALASAVFWKMKDILPLT</sequence>
<dbReference type="OrthoDB" id="410104at2759"/>
<accession>A0A3M7Q5U9</accession>